<evidence type="ECO:0000256" key="2">
    <source>
        <dbReference type="SAM" id="Phobius"/>
    </source>
</evidence>
<protein>
    <recommendedName>
        <fullName evidence="5">DUF4083 domain-containing protein</fullName>
    </recommendedName>
</protein>
<accession>A0A223CYT2</accession>
<keyword evidence="1" id="KW-0175">Coiled coil</keyword>
<dbReference type="KEGG" id="tab:CIG75_05945"/>
<proteinExistence type="predicted"/>
<evidence type="ECO:0000256" key="1">
    <source>
        <dbReference type="SAM" id="Coils"/>
    </source>
</evidence>
<sequence length="61" mass="6914">MNFMLGTLIIQLIGFLFFIGSIVLVIVAVIALVKIRANTEQTNRRLEAIERLLAESINKRE</sequence>
<dbReference type="EMBL" id="CP022657">
    <property type="protein sequence ID" value="ASS74579.1"/>
    <property type="molecule type" value="Genomic_DNA"/>
</dbReference>
<feature type="transmembrane region" description="Helical" evidence="2">
    <location>
        <begin position="12"/>
        <end position="35"/>
    </location>
</feature>
<organism evidence="3 4">
    <name type="scientific">Tumebacillus algifaecis</name>
    <dbReference type="NCBI Taxonomy" id="1214604"/>
    <lineage>
        <taxon>Bacteria</taxon>
        <taxon>Bacillati</taxon>
        <taxon>Bacillota</taxon>
        <taxon>Bacilli</taxon>
        <taxon>Bacillales</taxon>
        <taxon>Alicyclobacillaceae</taxon>
        <taxon>Tumebacillus</taxon>
    </lineage>
</organism>
<reference evidence="3 4" key="1">
    <citation type="journal article" date="2015" name="Int. J. Syst. Evol. Microbiol.">
        <title>Tumebacillus algifaecis sp. nov., isolated from decomposing algal scum.</title>
        <authorList>
            <person name="Wu Y.F."/>
            <person name="Zhang B."/>
            <person name="Xing P."/>
            <person name="Wu Q.L."/>
            <person name="Liu S.J."/>
        </authorList>
    </citation>
    <scope>NUCLEOTIDE SEQUENCE [LARGE SCALE GENOMIC DNA]</scope>
    <source>
        <strain evidence="3 4">THMBR28</strain>
    </source>
</reference>
<dbReference type="Proteomes" id="UP000214688">
    <property type="component" value="Chromosome"/>
</dbReference>
<name>A0A223CYT2_9BACL</name>
<feature type="coiled-coil region" evidence="1">
    <location>
        <begin position="32"/>
        <end position="59"/>
    </location>
</feature>
<evidence type="ECO:0008006" key="5">
    <source>
        <dbReference type="Google" id="ProtNLM"/>
    </source>
</evidence>
<keyword evidence="2" id="KW-0812">Transmembrane</keyword>
<dbReference type="AlphaFoldDB" id="A0A223CYT2"/>
<evidence type="ECO:0000313" key="3">
    <source>
        <dbReference type="EMBL" id="ASS74579.1"/>
    </source>
</evidence>
<dbReference type="RefSeq" id="WP_094235829.1">
    <property type="nucleotide sequence ID" value="NZ_CP022657.1"/>
</dbReference>
<keyword evidence="2" id="KW-1133">Transmembrane helix</keyword>
<evidence type="ECO:0000313" key="4">
    <source>
        <dbReference type="Proteomes" id="UP000214688"/>
    </source>
</evidence>
<keyword evidence="2" id="KW-0472">Membrane</keyword>
<gene>
    <name evidence="3" type="ORF">CIG75_05945</name>
</gene>
<keyword evidence="4" id="KW-1185">Reference proteome</keyword>